<evidence type="ECO:0000256" key="2">
    <source>
        <dbReference type="ARBA" id="ARBA00022475"/>
    </source>
</evidence>
<reference evidence="7 8" key="1">
    <citation type="submission" date="2022-10" db="EMBL/GenBank/DDBJ databases">
        <title>Comparative genomic analysis of Cohnella hashimotonis sp. nov., isolated from the International Space Station.</title>
        <authorList>
            <person name="Simpson A."/>
            <person name="Venkateswaran K."/>
        </authorList>
    </citation>
    <scope>NUCLEOTIDE SEQUENCE [LARGE SCALE GENOMIC DNA]</scope>
    <source>
        <strain evidence="7 8">DSM 18997</strain>
    </source>
</reference>
<name>A0A9X4KLH0_9BACL</name>
<feature type="transmembrane region" description="Helical" evidence="6">
    <location>
        <begin position="101"/>
        <end position="118"/>
    </location>
</feature>
<comment type="subcellular location">
    <subcellularLocation>
        <location evidence="1">Cell membrane</location>
        <topology evidence="1">Multi-pass membrane protein</topology>
    </subcellularLocation>
</comment>
<dbReference type="Gene3D" id="1.20.1250.20">
    <property type="entry name" value="MFS general substrate transporter like domains"/>
    <property type="match status" value="1"/>
</dbReference>
<protein>
    <recommendedName>
        <fullName evidence="9">MFS transporter</fullName>
    </recommendedName>
</protein>
<dbReference type="GO" id="GO:0005886">
    <property type="term" value="C:plasma membrane"/>
    <property type="evidence" value="ECO:0007669"/>
    <property type="project" value="UniProtKB-SubCell"/>
</dbReference>
<feature type="transmembrane region" description="Helical" evidence="6">
    <location>
        <begin position="36"/>
        <end position="58"/>
    </location>
</feature>
<dbReference type="InterPro" id="IPR036259">
    <property type="entry name" value="MFS_trans_sf"/>
</dbReference>
<evidence type="ECO:0000256" key="6">
    <source>
        <dbReference type="SAM" id="Phobius"/>
    </source>
</evidence>
<evidence type="ECO:0000256" key="1">
    <source>
        <dbReference type="ARBA" id="ARBA00004651"/>
    </source>
</evidence>
<feature type="transmembrane region" description="Helical" evidence="6">
    <location>
        <begin position="70"/>
        <end position="89"/>
    </location>
</feature>
<keyword evidence="5 6" id="KW-0472">Membrane</keyword>
<keyword evidence="3 6" id="KW-0812">Transmembrane</keyword>
<proteinExistence type="predicted"/>
<evidence type="ECO:0000313" key="8">
    <source>
        <dbReference type="Proteomes" id="UP001153387"/>
    </source>
</evidence>
<evidence type="ECO:0000256" key="5">
    <source>
        <dbReference type="ARBA" id="ARBA00023136"/>
    </source>
</evidence>
<evidence type="ECO:0000313" key="7">
    <source>
        <dbReference type="EMBL" id="MDG0793966.1"/>
    </source>
</evidence>
<keyword evidence="8" id="KW-1185">Reference proteome</keyword>
<evidence type="ECO:0008006" key="9">
    <source>
        <dbReference type="Google" id="ProtNLM"/>
    </source>
</evidence>
<organism evidence="7 8">
    <name type="scientific">Cohnella ginsengisoli</name>
    <dbReference type="NCBI Taxonomy" id="425004"/>
    <lineage>
        <taxon>Bacteria</taxon>
        <taxon>Bacillati</taxon>
        <taxon>Bacillota</taxon>
        <taxon>Bacilli</taxon>
        <taxon>Bacillales</taxon>
        <taxon>Paenibacillaceae</taxon>
        <taxon>Cohnella</taxon>
    </lineage>
</organism>
<dbReference type="InterPro" id="IPR050189">
    <property type="entry name" value="MFS_Efflux_Transporters"/>
</dbReference>
<gene>
    <name evidence="7" type="ORF">OMP38_26445</name>
</gene>
<evidence type="ECO:0000256" key="3">
    <source>
        <dbReference type="ARBA" id="ARBA00022692"/>
    </source>
</evidence>
<dbReference type="EMBL" id="JAPDHZ010000006">
    <property type="protein sequence ID" value="MDG0793966.1"/>
    <property type="molecule type" value="Genomic_DNA"/>
</dbReference>
<sequence length="148" mass="15519">MGLVTLVAIIRLIPALKQEEAVSIVRQVRALAQPKLLLLLLTGALGCSSLFGVFTYIAPLLQDVTGISEAGVPWVLVLFGFGVTAGNILGGKLVDWKLMPTMIGSFLLLAIILALLAADLRMPVAAVVTVFVWASLPSACCQGCRSAS</sequence>
<comment type="caution">
    <text evidence="7">The sequence shown here is derived from an EMBL/GenBank/DDBJ whole genome shotgun (WGS) entry which is preliminary data.</text>
</comment>
<dbReference type="PANTHER" id="PTHR43124">
    <property type="entry name" value="PURINE EFFLUX PUMP PBUE"/>
    <property type="match status" value="1"/>
</dbReference>
<dbReference type="SUPFAM" id="SSF103473">
    <property type="entry name" value="MFS general substrate transporter"/>
    <property type="match status" value="1"/>
</dbReference>
<keyword evidence="4 6" id="KW-1133">Transmembrane helix</keyword>
<dbReference type="PANTHER" id="PTHR43124:SF8">
    <property type="entry name" value="INNER MEMBRANE TRANSPORT PROTEIN YDHP"/>
    <property type="match status" value="1"/>
</dbReference>
<dbReference type="GO" id="GO:0022857">
    <property type="term" value="F:transmembrane transporter activity"/>
    <property type="evidence" value="ECO:0007669"/>
    <property type="project" value="TreeGrafter"/>
</dbReference>
<keyword evidence="2" id="KW-1003">Cell membrane</keyword>
<evidence type="ECO:0000256" key="4">
    <source>
        <dbReference type="ARBA" id="ARBA00022989"/>
    </source>
</evidence>
<dbReference type="AlphaFoldDB" id="A0A9X4KLH0"/>
<accession>A0A9X4KLH0</accession>
<dbReference type="Proteomes" id="UP001153387">
    <property type="component" value="Unassembled WGS sequence"/>
</dbReference>